<feature type="domain" description="Reverse transcriptase" evidence="1">
    <location>
        <begin position="66"/>
        <end position="227"/>
    </location>
</feature>
<dbReference type="InterPro" id="IPR043128">
    <property type="entry name" value="Rev_trsase/Diguanyl_cyclase"/>
</dbReference>
<feature type="non-terminal residue" evidence="2">
    <location>
        <position position="227"/>
    </location>
</feature>
<comment type="caution">
    <text evidence="2">The sequence shown here is derived from an EMBL/GenBank/DDBJ whole genome shotgun (WGS) entry which is preliminary data.</text>
</comment>
<organism evidence="2 3">
    <name type="scientific">Aphis craccivora</name>
    <name type="common">Cowpea aphid</name>
    <dbReference type="NCBI Taxonomy" id="307492"/>
    <lineage>
        <taxon>Eukaryota</taxon>
        <taxon>Metazoa</taxon>
        <taxon>Ecdysozoa</taxon>
        <taxon>Arthropoda</taxon>
        <taxon>Hexapoda</taxon>
        <taxon>Insecta</taxon>
        <taxon>Pterygota</taxon>
        <taxon>Neoptera</taxon>
        <taxon>Paraneoptera</taxon>
        <taxon>Hemiptera</taxon>
        <taxon>Sternorrhyncha</taxon>
        <taxon>Aphidomorpha</taxon>
        <taxon>Aphidoidea</taxon>
        <taxon>Aphididae</taxon>
        <taxon>Aphidini</taxon>
        <taxon>Aphis</taxon>
        <taxon>Aphis</taxon>
    </lineage>
</organism>
<dbReference type="EMBL" id="VUJU01009470">
    <property type="protein sequence ID" value="KAF0720186.1"/>
    <property type="molecule type" value="Genomic_DNA"/>
</dbReference>
<keyword evidence="3" id="KW-1185">Reference proteome</keyword>
<dbReference type="InterPro" id="IPR000477">
    <property type="entry name" value="RT_dom"/>
</dbReference>
<dbReference type="GO" id="GO:0071897">
    <property type="term" value="P:DNA biosynthetic process"/>
    <property type="evidence" value="ECO:0007669"/>
    <property type="project" value="UniProtKB-ARBA"/>
</dbReference>
<dbReference type="Proteomes" id="UP000478052">
    <property type="component" value="Unassembled WGS sequence"/>
</dbReference>
<evidence type="ECO:0000313" key="2">
    <source>
        <dbReference type="EMBL" id="KAF0720186.1"/>
    </source>
</evidence>
<proteinExistence type="predicted"/>
<name>A0A6G0W1Y8_APHCR</name>
<dbReference type="GO" id="GO:0016301">
    <property type="term" value="F:kinase activity"/>
    <property type="evidence" value="ECO:0007669"/>
    <property type="project" value="UniProtKB-KW"/>
</dbReference>
<dbReference type="PROSITE" id="PS50878">
    <property type="entry name" value="RT_POL"/>
    <property type="match status" value="1"/>
</dbReference>
<keyword evidence="2" id="KW-0418">Kinase</keyword>
<gene>
    <name evidence="2" type="ORF">FWK35_00026797</name>
</gene>
<dbReference type="InterPro" id="IPR043502">
    <property type="entry name" value="DNA/RNA_pol_sf"/>
</dbReference>
<protein>
    <submittedName>
        <fullName evidence="2">Serine/threonine-protein kinase fray2-like</fullName>
    </submittedName>
</protein>
<dbReference type="PANTHER" id="PTHR24559">
    <property type="entry name" value="TRANSPOSON TY3-I GAG-POL POLYPROTEIN"/>
    <property type="match status" value="1"/>
</dbReference>
<dbReference type="InterPro" id="IPR053134">
    <property type="entry name" value="RNA-dir_DNA_polymerase"/>
</dbReference>
<dbReference type="CDD" id="cd01647">
    <property type="entry name" value="RT_LTR"/>
    <property type="match status" value="1"/>
</dbReference>
<sequence length="227" mass="26852">MNQKKINLNDETTTKEYDIKNDQGTIINISKELNNNQKATKLINKFRHLFTSDPLNIGCANVEPREIKLKSDKPIFQPPYRTPPIQREKLKTEKGEYRFLVHYRKLNNETISDKHHISRSQDLFRSLEGVKYYSTIDLCQRYFQIPVKKEGQNNTTFITDFELYNFKRIPQGFKNSGPIFQRVINNLFSDFLYRTMIAYLDDICCFGNDFKEALSRLEAIFKRLDEA</sequence>
<dbReference type="Gene3D" id="3.10.10.10">
    <property type="entry name" value="HIV Type 1 Reverse Transcriptase, subunit A, domain 1"/>
    <property type="match status" value="1"/>
</dbReference>
<evidence type="ECO:0000259" key="1">
    <source>
        <dbReference type="PROSITE" id="PS50878"/>
    </source>
</evidence>
<dbReference type="AlphaFoldDB" id="A0A6G0W1Y8"/>
<evidence type="ECO:0000313" key="3">
    <source>
        <dbReference type="Proteomes" id="UP000478052"/>
    </source>
</evidence>
<dbReference type="OrthoDB" id="775972at2759"/>
<dbReference type="PANTHER" id="PTHR24559:SF444">
    <property type="entry name" value="REVERSE TRANSCRIPTASE DOMAIN-CONTAINING PROTEIN"/>
    <property type="match status" value="1"/>
</dbReference>
<dbReference type="Pfam" id="PF00078">
    <property type="entry name" value="RVT_1"/>
    <property type="match status" value="1"/>
</dbReference>
<dbReference type="Gene3D" id="3.30.70.270">
    <property type="match status" value="1"/>
</dbReference>
<keyword evidence="2" id="KW-0808">Transferase</keyword>
<dbReference type="SUPFAM" id="SSF56672">
    <property type="entry name" value="DNA/RNA polymerases"/>
    <property type="match status" value="1"/>
</dbReference>
<accession>A0A6G0W1Y8</accession>
<reference evidence="2 3" key="1">
    <citation type="submission" date="2019-08" db="EMBL/GenBank/DDBJ databases">
        <title>Whole genome of Aphis craccivora.</title>
        <authorList>
            <person name="Voronova N.V."/>
            <person name="Shulinski R.S."/>
            <person name="Bandarenka Y.V."/>
            <person name="Zhorov D.G."/>
            <person name="Warner D."/>
        </authorList>
    </citation>
    <scope>NUCLEOTIDE SEQUENCE [LARGE SCALE GENOMIC DNA]</scope>
    <source>
        <strain evidence="2">180601</strain>
        <tissue evidence="2">Whole Body</tissue>
    </source>
</reference>